<reference evidence="2 3" key="1">
    <citation type="submission" date="2023-11" db="EMBL/GenBank/DDBJ databases">
        <title>Draft genome of Azohydromonas lata strain H1 (DSM1123), a polyhydroxyalkanoate producer.</title>
        <authorList>
            <person name="Traversa D."/>
            <person name="D'Addabbo P."/>
            <person name="Pazzani C."/>
            <person name="Manzari C."/>
            <person name="Chiara M."/>
            <person name="Scrascia M."/>
        </authorList>
    </citation>
    <scope>NUCLEOTIDE SEQUENCE [LARGE SCALE GENOMIC DNA]</scope>
    <source>
        <strain evidence="2 3">H1</strain>
    </source>
</reference>
<dbReference type="EMBL" id="JAXOJX010000027">
    <property type="protein sequence ID" value="MDZ5458201.1"/>
    <property type="molecule type" value="Genomic_DNA"/>
</dbReference>
<accession>A0ABU5IGD8</accession>
<dbReference type="Proteomes" id="UP001293718">
    <property type="component" value="Unassembled WGS sequence"/>
</dbReference>
<comment type="caution">
    <text evidence="2">The sequence shown here is derived from an EMBL/GenBank/DDBJ whole genome shotgun (WGS) entry which is preliminary data.</text>
</comment>
<evidence type="ECO:0000256" key="1">
    <source>
        <dbReference type="SAM" id="MobiDB-lite"/>
    </source>
</evidence>
<organism evidence="2 3">
    <name type="scientific">Azohydromonas lata</name>
    <dbReference type="NCBI Taxonomy" id="45677"/>
    <lineage>
        <taxon>Bacteria</taxon>
        <taxon>Pseudomonadati</taxon>
        <taxon>Pseudomonadota</taxon>
        <taxon>Betaproteobacteria</taxon>
        <taxon>Burkholderiales</taxon>
        <taxon>Sphaerotilaceae</taxon>
        <taxon>Azohydromonas</taxon>
    </lineage>
</organism>
<evidence type="ECO:0000313" key="2">
    <source>
        <dbReference type="EMBL" id="MDZ5458201.1"/>
    </source>
</evidence>
<sequence>MSDSPKVPKVNPDDKDAVRAAEQAQATLDNTWKGYENSRDPAHGNPSGPSDQEGPAHRQGRPQMGDNGGAIRSR</sequence>
<keyword evidence="3" id="KW-1185">Reference proteome</keyword>
<name>A0ABU5IGD8_9BURK</name>
<protein>
    <submittedName>
        <fullName evidence="2">Uncharacterized protein</fullName>
    </submittedName>
</protein>
<gene>
    <name evidence="2" type="ORF">SM757_16625</name>
</gene>
<evidence type="ECO:0000313" key="3">
    <source>
        <dbReference type="Proteomes" id="UP001293718"/>
    </source>
</evidence>
<proteinExistence type="predicted"/>
<dbReference type="RefSeq" id="WP_066331421.1">
    <property type="nucleotide sequence ID" value="NZ_JAXOJX010000027.1"/>
</dbReference>
<feature type="region of interest" description="Disordered" evidence="1">
    <location>
        <begin position="1"/>
        <end position="74"/>
    </location>
</feature>